<keyword evidence="11" id="KW-1185">Reference proteome</keyword>
<evidence type="ECO:0000256" key="6">
    <source>
        <dbReference type="ARBA" id="ARBA00023136"/>
    </source>
</evidence>
<accession>A0ABN0XII9</accession>
<dbReference type="PANTHER" id="PTHR43744">
    <property type="entry name" value="ABC TRANSPORTER PERMEASE PROTEIN MG189-RELATED-RELATED"/>
    <property type="match status" value="1"/>
</dbReference>
<reference evidence="10 11" key="1">
    <citation type="journal article" date="2019" name="Int. J. Syst. Evol. Microbiol.">
        <title>The Global Catalogue of Microorganisms (GCM) 10K type strain sequencing project: providing services to taxonomists for standard genome sequencing and annotation.</title>
        <authorList>
            <consortium name="The Broad Institute Genomics Platform"/>
            <consortium name="The Broad Institute Genome Sequencing Center for Infectious Disease"/>
            <person name="Wu L."/>
            <person name="Ma J."/>
        </authorList>
    </citation>
    <scope>NUCLEOTIDE SEQUENCE [LARGE SCALE GENOMIC DNA]</scope>
    <source>
        <strain evidence="10 11">JCM 12662</strain>
    </source>
</reference>
<evidence type="ECO:0000313" key="11">
    <source>
        <dbReference type="Proteomes" id="UP001501166"/>
    </source>
</evidence>
<evidence type="ECO:0000256" key="3">
    <source>
        <dbReference type="ARBA" id="ARBA00022475"/>
    </source>
</evidence>
<comment type="subcellular location">
    <subcellularLocation>
        <location evidence="1 7">Cell membrane</location>
        <topology evidence="1 7">Multi-pass membrane protein</topology>
    </subcellularLocation>
</comment>
<protein>
    <submittedName>
        <fullName evidence="10">Carbohydrate ABC transporter permease</fullName>
    </submittedName>
</protein>
<gene>
    <name evidence="10" type="ORF">GCM10008932_16660</name>
</gene>
<evidence type="ECO:0000256" key="7">
    <source>
        <dbReference type="RuleBase" id="RU363032"/>
    </source>
</evidence>
<comment type="similarity">
    <text evidence="7">Belongs to the binding-protein-dependent transport system permease family.</text>
</comment>
<feature type="transmembrane region" description="Helical" evidence="7">
    <location>
        <begin position="99"/>
        <end position="118"/>
    </location>
</feature>
<name>A0ABN0XII9_9LACT</name>
<feature type="transmembrane region" description="Helical" evidence="7">
    <location>
        <begin position="130"/>
        <end position="150"/>
    </location>
</feature>
<dbReference type="PANTHER" id="PTHR43744:SF9">
    <property type="entry name" value="POLYGALACTURONAN_RHAMNOGALACTURONAN TRANSPORT SYSTEM PERMEASE PROTEIN YTCP"/>
    <property type="match status" value="1"/>
</dbReference>
<comment type="caution">
    <text evidence="10">The sequence shown here is derived from an EMBL/GenBank/DDBJ whole genome shotgun (WGS) entry which is preliminary data.</text>
</comment>
<dbReference type="SUPFAM" id="SSF161098">
    <property type="entry name" value="MetI-like"/>
    <property type="match status" value="1"/>
</dbReference>
<feature type="transmembrane region" description="Helical" evidence="7">
    <location>
        <begin position="216"/>
        <end position="239"/>
    </location>
</feature>
<organism evidence="10 11">
    <name type="scientific">Alkalibacterium iburiense</name>
    <dbReference type="NCBI Taxonomy" id="290589"/>
    <lineage>
        <taxon>Bacteria</taxon>
        <taxon>Bacillati</taxon>
        <taxon>Bacillota</taxon>
        <taxon>Bacilli</taxon>
        <taxon>Lactobacillales</taxon>
        <taxon>Carnobacteriaceae</taxon>
        <taxon>Alkalibacterium</taxon>
    </lineage>
</organism>
<evidence type="ECO:0000256" key="2">
    <source>
        <dbReference type="ARBA" id="ARBA00022448"/>
    </source>
</evidence>
<dbReference type="Gene3D" id="1.10.3720.10">
    <property type="entry name" value="MetI-like"/>
    <property type="match status" value="1"/>
</dbReference>
<evidence type="ECO:0000256" key="8">
    <source>
        <dbReference type="SAM" id="MobiDB-lite"/>
    </source>
</evidence>
<evidence type="ECO:0000256" key="5">
    <source>
        <dbReference type="ARBA" id="ARBA00022989"/>
    </source>
</evidence>
<keyword evidence="6 7" id="KW-0472">Membrane</keyword>
<keyword evidence="2 7" id="KW-0813">Transport</keyword>
<dbReference type="InterPro" id="IPR035906">
    <property type="entry name" value="MetI-like_sf"/>
</dbReference>
<dbReference type="EMBL" id="BAAACW010000108">
    <property type="protein sequence ID" value="GAA0365102.1"/>
    <property type="molecule type" value="Genomic_DNA"/>
</dbReference>
<evidence type="ECO:0000256" key="4">
    <source>
        <dbReference type="ARBA" id="ARBA00022692"/>
    </source>
</evidence>
<feature type="transmembrane region" description="Helical" evidence="7">
    <location>
        <begin position="31"/>
        <end position="55"/>
    </location>
</feature>
<proteinExistence type="inferred from homology"/>
<dbReference type="InterPro" id="IPR000515">
    <property type="entry name" value="MetI-like"/>
</dbReference>
<feature type="domain" description="ABC transmembrane type-1" evidence="9">
    <location>
        <begin position="95"/>
        <end position="304"/>
    </location>
</feature>
<keyword evidence="3" id="KW-1003">Cell membrane</keyword>
<feature type="region of interest" description="Disordered" evidence="8">
    <location>
        <begin position="1"/>
        <end position="22"/>
    </location>
</feature>
<keyword evidence="5 7" id="KW-1133">Transmembrane helix</keyword>
<evidence type="ECO:0000256" key="1">
    <source>
        <dbReference type="ARBA" id="ARBA00004651"/>
    </source>
</evidence>
<dbReference type="Pfam" id="PF00528">
    <property type="entry name" value="BPD_transp_1"/>
    <property type="match status" value="1"/>
</dbReference>
<evidence type="ECO:0000313" key="10">
    <source>
        <dbReference type="EMBL" id="GAA0365102.1"/>
    </source>
</evidence>
<dbReference type="Proteomes" id="UP001501166">
    <property type="component" value="Unassembled WGS sequence"/>
</dbReference>
<evidence type="ECO:0000259" key="9">
    <source>
        <dbReference type="PROSITE" id="PS50928"/>
    </source>
</evidence>
<dbReference type="PROSITE" id="PS50928">
    <property type="entry name" value="ABC_TM1"/>
    <property type="match status" value="1"/>
</dbReference>
<feature type="transmembrane region" description="Helical" evidence="7">
    <location>
        <begin position="286"/>
        <end position="306"/>
    </location>
</feature>
<sequence>MAANADAILGDKSRKRKKKNKPIKESTADRVFLGIVYFMLIFALLVTLYPLIYIFSASISNPSAVNSGEMWLFPVDTTWEGYRLVFANQAIWRGYYNTIIYTVVGTLINLAVTLPAGYVLSRNDFQLKGFITKMMVLTMFVSGGLIPSYILITDLGLTNSMWALILPGAASVYNVVVTRVFFQSTIPDELTEAAVIDGATNLEIFTKVVLPLSKPIIAVMALFYGVGHWNNFFSALLYMDDRSKYPLQMILREILVQQDMSSNPSIGSMTTDQAQFLHSQQQLSAILKYGVMIVATLPVIIVYPFLQKYFVKGVMIGSIKG</sequence>
<dbReference type="CDD" id="cd06261">
    <property type="entry name" value="TM_PBP2"/>
    <property type="match status" value="1"/>
</dbReference>
<dbReference type="RefSeq" id="WP_343755609.1">
    <property type="nucleotide sequence ID" value="NZ_BAAACW010000108.1"/>
</dbReference>
<keyword evidence="4 7" id="KW-0812">Transmembrane</keyword>